<dbReference type="OrthoDB" id="543996at2759"/>
<evidence type="ECO:0000313" key="2">
    <source>
        <dbReference type="EMBL" id="KAG2485291.1"/>
    </source>
</evidence>
<protein>
    <submittedName>
        <fullName evidence="2">Uncharacterized protein</fullName>
    </submittedName>
</protein>
<keyword evidence="3" id="KW-1185">Reference proteome</keyword>
<evidence type="ECO:0000313" key="3">
    <source>
        <dbReference type="Proteomes" id="UP000612055"/>
    </source>
</evidence>
<accession>A0A836BQD3</accession>
<feature type="compositionally biased region" description="Low complexity" evidence="1">
    <location>
        <begin position="205"/>
        <end position="221"/>
    </location>
</feature>
<organism evidence="2 3">
    <name type="scientific">Edaphochlamys debaryana</name>
    <dbReference type="NCBI Taxonomy" id="47281"/>
    <lineage>
        <taxon>Eukaryota</taxon>
        <taxon>Viridiplantae</taxon>
        <taxon>Chlorophyta</taxon>
        <taxon>core chlorophytes</taxon>
        <taxon>Chlorophyceae</taxon>
        <taxon>CS clade</taxon>
        <taxon>Chlamydomonadales</taxon>
        <taxon>Chlamydomonadales incertae sedis</taxon>
        <taxon>Edaphochlamys</taxon>
    </lineage>
</organism>
<reference evidence="2" key="1">
    <citation type="journal article" date="2020" name="bioRxiv">
        <title>Comparative genomics of Chlamydomonas.</title>
        <authorList>
            <person name="Craig R.J."/>
            <person name="Hasan A.R."/>
            <person name="Ness R.W."/>
            <person name="Keightley P.D."/>
        </authorList>
    </citation>
    <scope>NUCLEOTIDE SEQUENCE</scope>
    <source>
        <strain evidence="2">CCAP 11/70</strain>
    </source>
</reference>
<dbReference type="AlphaFoldDB" id="A0A836BQD3"/>
<sequence>MSDSSDDDIEPGSATKLMKLIRSTPRRQDVLQGLIGRQVDAAHAAADPDSLEAQIIDAGVTVPFNTWQYEEALRQTAGAAVDRRNLEIEAFTQSLQGAIAELARVRSVEEGRLASKVEEATLRFDQQLAVLQQQFLQEVSKLKRQTVRELNQQRAQSEAAIAARVRLLQGQLRHDRPKGIPSAVGAVGYNGGGGLGGGGGGSGGSADSEGGLEAWFGSSPGRRPPPPGMSFDSPSRPSPGMRLRSSPGARQR</sequence>
<proteinExistence type="predicted"/>
<gene>
    <name evidence="2" type="ORF">HYH03_015966</name>
</gene>
<name>A0A836BQD3_9CHLO</name>
<evidence type="ECO:0000256" key="1">
    <source>
        <dbReference type="SAM" id="MobiDB-lite"/>
    </source>
</evidence>
<feature type="region of interest" description="Disordered" evidence="1">
    <location>
        <begin position="197"/>
        <end position="252"/>
    </location>
</feature>
<dbReference type="Proteomes" id="UP000612055">
    <property type="component" value="Unassembled WGS sequence"/>
</dbReference>
<dbReference type="EMBL" id="JAEHOE010000132">
    <property type="protein sequence ID" value="KAG2485291.1"/>
    <property type="molecule type" value="Genomic_DNA"/>
</dbReference>
<comment type="caution">
    <text evidence="2">The sequence shown here is derived from an EMBL/GenBank/DDBJ whole genome shotgun (WGS) entry which is preliminary data.</text>
</comment>